<evidence type="ECO:0008006" key="4">
    <source>
        <dbReference type="Google" id="ProtNLM"/>
    </source>
</evidence>
<evidence type="ECO:0000256" key="1">
    <source>
        <dbReference type="SAM" id="SignalP"/>
    </source>
</evidence>
<reference evidence="2 3" key="1">
    <citation type="submission" date="2017-11" db="EMBL/GenBank/DDBJ databases">
        <title>Genomic Encyclopedia of Archaeal and Bacterial Type Strains, Phase II (KMG-II): From Individual Species to Whole Genera.</title>
        <authorList>
            <person name="Goeker M."/>
        </authorList>
    </citation>
    <scope>NUCLEOTIDE SEQUENCE [LARGE SCALE GENOMIC DNA]</scope>
    <source>
        <strain evidence="2 3">DSM 27268</strain>
    </source>
</reference>
<sequence length="153" mass="17307">MKFLRSAIVVSLCMLAIVSCKKNVSTPAGQAALIGKWQGQKIHAIESLNGQKVLDSMYQIKPPDYFYLDFHADSTLFISMHLSIFDDDSTTDTTYYLVKQGKLILTDSLQDTNGYEQADYQISGNQLLLHEVQIDTVQNNVINSDITFYLQRM</sequence>
<evidence type="ECO:0000313" key="2">
    <source>
        <dbReference type="EMBL" id="PJJ74530.1"/>
    </source>
</evidence>
<comment type="caution">
    <text evidence="2">The sequence shown here is derived from an EMBL/GenBank/DDBJ whole genome shotgun (WGS) entry which is preliminary data.</text>
</comment>
<organism evidence="2 3">
    <name type="scientific">Thermoflavifilum aggregans</name>
    <dbReference type="NCBI Taxonomy" id="454188"/>
    <lineage>
        <taxon>Bacteria</taxon>
        <taxon>Pseudomonadati</taxon>
        <taxon>Bacteroidota</taxon>
        <taxon>Chitinophagia</taxon>
        <taxon>Chitinophagales</taxon>
        <taxon>Chitinophagaceae</taxon>
        <taxon>Thermoflavifilum</taxon>
    </lineage>
</organism>
<keyword evidence="1" id="KW-0732">Signal</keyword>
<name>A0A2M9CRG7_9BACT</name>
<accession>A0A2M9CRG7</accession>
<dbReference type="Proteomes" id="UP000230000">
    <property type="component" value="Unassembled WGS sequence"/>
</dbReference>
<dbReference type="PROSITE" id="PS51257">
    <property type="entry name" value="PROKAR_LIPOPROTEIN"/>
    <property type="match status" value="1"/>
</dbReference>
<feature type="signal peptide" evidence="1">
    <location>
        <begin position="1"/>
        <end position="22"/>
    </location>
</feature>
<evidence type="ECO:0000313" key="3">
    <source>
        <dbReference type="Proteomes" id="UP000230000"/>
    </source>
</evidence>
<protein>
    <recommendedName>
        <fullName evidence="4">Lipocalin-like protein</fullName>
    </recommendedName>
</protein>
<dbReference type="RefSeq" id="WP_100313245.1">
    <property type="nucleotide sequence ID" value="NZ_PGFG01000001.1"/>
</dbReference>
<dbReference type="AlphaFoldDB" id="A0A2M9CRG7"/>
<keyword evidence="3" id="KW-1185">Reference proteome</keyword>
<feature type="chain" id="PRO_5014734666" description="Lipocalin-like protein" evidence="1">
    <location>
        <begin position="23"/>
        <end position="153"/>
    </location>
</feature>
<proteinExistence type="predicted"/>
<dbReference type="EMBL" id="PGFG01000001">
    <property type="protein sequence ID" value="PJJ74530.1"/>
    <property type="molecule type" value="Genomic_DNA"/>
</dbReference>
<gene>
    <name evidence="2" type="ORF">BXY57_0088</name>
</gene>